<sequence>MLLTQVLDCLPDIYPGTHGAVLERTILQPLTHRVGELCVAGIQIAYYGTQCSVPNADGSDVYGGSALRAYRRSLESLVATALPPLEQRGGRTGVQIRSIPHLRLSWAADHAPQLRCG</sequence>
<reference evidence="1 2" key="1">
    <citation type="journal article" date="2008" name="BMC Genomics">
        <title>Genome sequence and rapid evolution of the rice pathogen Xanthomonas oryzae pv. oryzae PXO99A.</title>
        <authorList>
            <person name="Salzberg S.L."/>
            <person name="Sommer D.D."/>
            <person name="Schatz M.C."/>
            <person name="Phillippy A.M."/>
            <person name="Rabinowicz P.D."/>
            <person name="Tsuge S."/>
            <person name="Furutani A."/>
            <person name="Ochiai H."/>
            <person name="Delcher A.L."/>
            <person name="Kelley D."/>
            <person name="Madupu R."/>
            <person name="Puiu D."/>
            <person name="Radune D."/>
            <person name="Shumway M."/>
            <person name="Trapnell C."/>
            <person name="Aparna G."/>
            <person name="Jha G."/>
            <person name="Pandey A."/>
            <person name="Patil P.B."/>
            <person name="Ishihara H."/>
            <person name="Meyer D.F."/>
            <person name="Szurek B."/>
            <person name="Verdier V."/>
            <person name="Koebnik R."/>
            <person name="Dow J.M."/>
            <person name="Ryan R.P."/>
            <person name="Hirata H."/>
            <person name="Tsuyumu S."/>
            <person name="Won Lee S."/>
            <person name="Seo Y.S."/>
            <person name="Sriariyanum M."/>
            <person name="Ronald P.C."/>
            <person name="Sonti R.V."/>
            <person name="Van Sluys M.A."/>
            <person name="Leach J.E."/>
            <person name="White F.F."/>
            <person name="Bogdanove A.J."/>
        </authorList>
    </citation>
    <scope>NUCLEOTIDE SEQUENCE [LARGE SCALE GENOMIC DNA]</scope>
    <source>
        <strain evidence="1 2">PXO99A</strain>
    </source>
</reference>
<dbReference type="PATRIC" id="fig|291331.8.peg.4946"/>
<dbReference type="AlphaFoldDB" id="A0A0K0GG63"/>
<dbReference type="EMBL" id="CP000967">
    <property type="protein sequence ID" value="ACD56991.1"/>
    <property type="molecule type" value="Genomic_DNA"/>
</dbReference>
<dbReference type="KEGG" id="xop:PXO_03885"/>
<proteinExistence type="predicted"/>
<dbReference type="HOGENOM" id="CLU_2083930_0_0_6"/>
<dbReference type="Proteomes" id="UP000001740">
    <property type="component" value="Chromosome"/>
</dbReference>
<protein>
    <submittedName>
        <fullName evidence="1">Uncharacterized protein</fullName>
    </submittedName>
</protein>
<gene>
    <name evidence="1" type="ordered locus">PXO_03885</name>
</gene>
<dbReference type="InterPro" id="IPR021519">
    <property type="entry name" value="DUF3182"/>
</dbReference>
<evidence type="ECO:0000313" key="2">
    <source>
        <dbReference type="Proteomes" id="UP000001740"/>
    </source>
</evidence>
<organism evidence="1 2">
    <name type="scientific">Xanthomonas oryzae pv. oryzae (strain PXO99A)</name>
    <dbReference type="NCBI Taxonomy" id="360094"/>
    <lineage>
        <taxon>Bacteria</taxon>
        <taxon>Pseudomonadati</taxon>
        <taxon>Pseudomonadota</taxon>
        <taxon>Gammaproteobacteria</taxon>
        <taxon>Lysobacterales</taxon>
        <taxon>Lysobacteraceae</taxon>
        <taxon>Xanthomonas</taxon>
    </lineage>
</organism>
<name>A0A0K0GG63_XANOP</name>
<evidence type="ECO:0000313" key="1">
    <source>
        <dbReference type="EMBL" id="ACD56991.1"/>
    </source>
</evidence>
<accession>A0A0K0GG63</accession>
<dbReference type="Pfam" id="PF11379">
    <property type="entry name" value="DUF3182"/>
    <property type="match status" value="1"/>
</dbReference>